<dbReference type="FunFam" id="2.40.10.10:FF:000038">
    <property type="entry name" value="Serine protease"/>
    <property type="match status" value="1"/>
</dbReference>
<evidence type="ECO:0000256" key="1">
    <source>
        <dbReference type="ARBA" id="ARBA00004613"/>
    </source>
</evidence>
<evidence type="ECO:0000256" key="2">
    <source>
        <dbReference type="ARBA" id="ARBA00022525"/>
    </source>
</evidence>
<dbReference type="InterPro" id="IPR043504">
    <property type="entry name" value="Peptidase_S1_PA_chymotrypsin"/>
</dbReference>
<feature type="chain" id="PRO_5014435845" description="Phenoloxidase-activating factor 2" evidence="7">
    <location>
        <begin position="24"/>
        <end position="479"/>
    </location>
</feature>
<dbReference type="STRING" id="105785.A0A2J7QQS4"/>
<dbReference type="Proteomes" id="UP000235965">
    <property type="component" value="Unassembled WGS sequence"/>
</dbReference>
<dbReference type="CDD" id="cd00190">
    <property type="entry name" value="Tryp_SPc"/>
    <property type="match status" value="1"/>
</dbReference>
<keyword evidence="10" id="KW-1185">Reference proteome</keyword>
<feature type="region of interest" description="Disordered" evidence="6">
    <location>
        <begin position="52"/>
        <end position="74"/>
    </location>
</feature>
<comment type="subcellular location">
    <subcellularLocation>
        <location evidence="1">Secreted</location>
    </subcellularLocation>
</comment>
<dbReference type="InterPro" id="IPR001254">
    <property type="entry name" value="Trypsin_dom"/>
</dbReference>
<keyword evidence="7" id="KW-0732">Signal</keyword>
<dbReference type="Pfam" id="PF00089">
    <property type="entry name" value="Trypsin"/>
    <property type="match status" value="1"/>
</dbReference>
<dbReference type="InterPro" id="IPR001314">
    <property type="entry name" value="Peptidase_S1A"/>
</dbReference>
<name>A0A2J7QQS4_9NEOP</name>
<evidence type="ECO:0000256" key="4">
    <source>
        <dbReference type="ARBA" id="ARBA00068096"/>
    </source>
</evidence>
<dbReference type="AlphaFoldDB" id="A0A2J7QQS4"/>
<dbReference type="SUPFAM" id="SSF50494">
    <property type="entry name" value="Trypsin-like serine proteases"/>
    <property type="match status" value="1"/>
</dbReference>
<feature type="compositionally biased region" description="Polar residues" evidence="6">
    <location>
        <begin position="60"/>
        <end position="73"/>
    </location>
</feature>
<dbReference type="InterPro" id="IPR018114">
    <property type="entry name" value="TRYPSIN_HIS"/>
</dbReference>
<dbReference type="PROSITE" id="PS00134">
    <property type="entry name" value="TRYPSIN_HIS"/>
    <property type="match status" value="1"/>
</dbReference>
<evidence type="ECO:0000313" key="10">
    <source>
        <dbReference type="Proteomes" id="UP000235965"/>
    </source>
</evidence>
<comment type="caution">
    <text evidence="9">The sequence shown here is derived from an EMBL/GenBank/DDBJ whole genome shotgun (WGS) entry which is preliminary data.</text>
</comment>
<evidence type="ECO:0000256" key="5">
    <source>
        <dbReference type="ARBA" id="ARBA00076468"/>
    </source>
</evidence>
<dbReference type="GO" id="GO:0005576">
    <property type="term" value="C:extracellular region"/>
    <property type="evidence" value="ECO:0007669"/>
    <property type="project" value="UniProtKB-SubCell"/>
</dbReference>
<dbReference type="EMBL" id="NEVH01012082">
    <property type="protein sequence ID" value="PNF30936.1"/>
    <property type="molecule type" value="Genomic_DNA"/>
</dbReference>
<dbReference type="GO" id="GO:0004252">
    <property type="term" value="F:serine-type endopeptidase activity"/>
    <property type="evidence" value="ECO:0007669"/>
    <property type="project" value="InterPro"/>
</dbReference>
<keyword evidence="2" id="KW-0964">Secreted</keyword>
<evidence type="ECO:0000256" key="7">
    <source>
        <dbReference type="SAM" id="SignalP"/>
    </source>
</evidence>
<dbReference type="OrthoDB" id="6261922at2759"/>
<evidence type="ECO:0000259" key="8">
    <source>
        <dbReference type="PROSITE" id="PS50240"/>
    </source>
</evidence>
<dbReference type="PANTHER" id="PTHR24258:SF129">
    <property type="entry name" value="LP15124P-RELATED"/>
    <property type="match status" value="1"/>
</dbReference>
<keyword evidence="3" id="KW-1015">Disulfide bond</keyword>
<accession>A0A2J7QQS4</accession>
<evidence type="ECO:0000256" key="6">
    <source>
        <dbReference type="SAM" id="MobiDB-lite"/>
    </source>
</evidence>
<dbReference type="PANTHER" id="PTHR24258">
    <property type="entry name" value="SERINE PROTEASE-RELATED"/>
    <property type="match status" value="1"/>
</dbReference>
<organism evidence="9 10">
    <name type="scientific">Cryptotermes secundus</name>
    <dbReference type="NCBI Taxonomy" id="105785"/>
    <lineage>
        <taxon>Eukaryota</taxon>
        <taxon>Metazoa</taxon>
        <taxon>Ecdysozoa</taxon>
        <taxon>Arthropoda</taxon>
        <taxon>Hexapoda</taxon>
        <taxon>Insecta</taxon>
        <taxon>Pterygota</taxon>
        <taxon>Neoptera</taxon>
        <taxon>Polyneoptera</taxon>
        <taxon>Dictyoptera</taxon>
        <taxon>Blattodea</taxon>
        <taxon>Blattoidea</taxon>
        <taxon>Termitoidae</taxon>
        <taxon>Kalotermitidae</taxon>
        <taxon>Cryptotermitinae</taxon>
        <taxon>Cryptotermes</taxon>
    </lineage>
</organism>
<dbReference type="PRINTS" id="PR00722">
    <property type="entry name" value="CHYMOTRYPSIN"/>
</dbReference>
<protein>
    <recommendedName>
        <fullName evidence="4">Phenoloxidase-activating factor 2</fullName>
    </recommendedName>
    <alternativeName>
        <fullName evidence="5">Prophenoloxidase-activating factor II</fullName>
    </alternativeName>
</protein>
<dbReference type="InterPro" id="IPR009003">
    <property type="entry name" value="Peptidase_S1_PA"/>
</dbReference>
<proteinExistence type="predicted"/>
<reference evidence="9 10" key="1">
    <citation type="submission" date="2017-12" db="EMBL/GenBank/DDBJ databases">
        <title>Hemimetabolous genomes reveal molecular basis of termite eusociality.</title>
        <authorList>
            <person name="Harrison M.C."/>
            <person name="Jongepier E."/>
            <person name="Robertson H.M."/>
            <person name="Arning N."/>
            <person name="Bitard-Feildel T."/>
            <person name="Chao H."/>
            <person name="Childers C.P."/>
            <person name="Dinh H."/>
            <person name="Doddapaneni H."/>
            <person name="Dugan S."/>
            <person name="Gowin J."/>
            <person name="Greiner C."/>
            <person name="Han Y."/>
            <person name="Hu H."/>
            <person name="Hughes D.S.T."/>
            <person name="Huylmans A.-K."/>
            <person name="Kemena C."/>
            <person name="Kremer L.P.M."/>
            <person name="Lee S.L."/>
            <person name="Lopez-Ezquerra A."/>
            <person name="Mallet L."/>
            <person name="Monroy-Kuhn J.M."/>
            <person name="Moser A."/>
            <person name="Murali S.C."/>
            <person name="Muzny D.M."/>
            <person name="Otani S."/>
            <person name="Piulachs M.-D."/>
            <person name="Poelchau M."/>
            <person name="Qu J."/>
            <person name="Schaub F."/>
            <person name="Wada-Katsumata A."/>
            <person name="Worley K.C."/>
            <person name="Xie Q."/>
            <person name="Ylla G."/>
            <person name="Poulsen M."/>
            <person name="Gibbs R.A."/>
            <person name="Schal C."/>
            <person name="Richards S."/>
            <person name="Belles X."/>
            <person name="Korb J."/>
            <person name="Bornberg-Bauer E."/>
        </authorList>
    </citation>
    <scope>NUCLEOTIDE SEQUENCE [LARGE SCALE GENOMIC DNA]</scope>
    <source>
        <tissue evidence="9">Whole body</tissue>
    </source>
</reference>
<dbReference type="Gene3D" id="2.40.10.10">
    <property type="entry name" value="Trypsin-like serine proteases"/>
    <property type="match status" value="2"/>
</dbReference>
<feature type="domain" description="Peptidase S1" evidence="8">
    <location>
        <begin position="209"/>
        <end position="475"/>
    </location>
</feature>
<dbReference type="Pfam" id="PF18322">
    <property type="entry name" value="CLIP_1"/>
    <property type="match status" value="1"/>
</dbReference>
<dbReference type="InterPro" id="IPR041515">
    <property type="entry name" value="PPAF-2-like_Clip"/>
</dbReference>
<dbReference type="InParanoid" id="A0A2J7QQS4"/>
<evidence type="ECO:0000256" key="3">
    <source>
        <dbReference type="ARBA" id="ARBA00023157"/>
    </source>
</evidence>
<evidence type="ECO:0000313" key="9">
    <source>
        <dbReference type="EMBL" id="PNF30936.1"/>
    </source>
</evidence>
<gene>
    <name evidence="9" type="primary">MCT7</name>
    <name evidence="9" type="ORF">B7P43_G02073</name>
</gene>
<dbReference type="GO" id="GO:0006508">
    <property type="term" value="P:proteolysis"/>
    <property type="evidence" value="ECO:0007669"/>
    <property type="project" value="InterPro"/>
</dbReference>
<feature type="signal peptide" evidence="7">
    <location>
        <begin position="1"/>
        <end position="23"/>
    </location>
</feature>
<dbReference type="SMART" id="SM00020">
    <property type="entry name" value="Tryp_SPc"/>
    <property type="match status" value="1"/>
</dbReference>
<dbReference type="PROSITE" id="PS50240">
    <property type="entry name" value="TRYPSIN_DOM"/>
    <property type="match status" value="1"/>
</dbReference>
<sequence>MAVFPWRTCIVIIVLLVVVPAFSQTENKLWRSQEDPLFSGGKVFVERLEDGRNKMESAPEENSQYDGYMSSASNEDDVDSEYMYENMDGHHRPEDLVHVTPSVPSVGIRPSVANAPQVPSGPQPMTESSAEGEMLQPTDLPVDGSTGCICVEYYLCGANKTIITNGEGGLIGVRISDERQCPGVQVCCELREEGRVTVATSRPPSSCGVRGGNLDDLDPTVIRILTDNNPTEFGEFPWMLALLREEDTEDGSMEYFFHCGASLIHPQVALTAAHCVGSRKERELKIRAGEWDTQAQTEPLPYQERSVSQIIMHPDYYSGALYNDISLLILDSPLTVAANVLPICLPDQDAVFDGSRCFATGWGVDAYGRDGSYQTILRKVEVPIVPSSDCQEKLRSTRLGPFFRLHGSFICAGGERGEDTCKGDGGGPLVCQLPNASRYVQVGIVSWGIDCGMNNIPGVYANVPRFRNWIDNLLKNLRL</sequence>